<protein>
    <recommendedName>
        <fullName evidence="2">DUF218 domain-containing protein</fullName>
    </recommendedName>
</protein>
<dbReference type="EMBL" id="CP030941">
    <property type="protein sequence ID" value="UUP17188.1"/>
    <property type="molecule type" value="Genomic_DNA"/>
</dbReference>
<evidence type="ECO:0000259" key="2">
    <source>
        <dbReference type="Pfam" id="PF02698"/>
    </source>
</evidence>
<dbReference type="Proteomes" id="UP001342418">
    <property type="component" value="Chromosome"/>
</dbReference>
<evidence type="ECO:0000313" key="4">
    <source>
        <dbReference type="Proteomes" id="UP001342418"/>
    </source>
</evidence>
<keyword evidence="1" id="KW-1133">Transmembrane helix</keyword>
<reference evidence="3 4" key="1">
    <citation type="submission" date="2018-07" db="EMBL/GenBank/DDBJ databases">
        <title>Genome sequence of Nitratireductor thuwali#1536.</title>
        <authorList>
            <person name="Michoud G."/>
            <person name="Merlino G."/>
            <person name="Sefrji F.O."/>
            <person name="Daffonchio D."/>
        </authorList>
    </citation>
    <scope>NUCLEOTIDE SEQUENCE [LARGE SCALE GENOMIC DNA]</scope>
    <source>
        <strain evidence="4">Nit1536</strain>
    </source>
</reference>
<evidence type="ECO:0000313" key="3">
    <source>
        <dbReference type="EMBL" id="UUP17188.1"/>
    </source>
</evidence>
<keyword evidence="1" id="KW-0472">Membrane</keyword>
<keyword evidence="1" id="KW-0812">Transmembrane</keyword>
<feature type="transmembrane region" description="Helical" evidence="1">
    <location>
        <begin position="24"/>
        <end position="46"/>
    </location>
</feature>
<dbReference type="Pfam" id="PF02698">
    <property type="entry name" value="DUF218"/>
    <property type="match status" value="1"/>
</dbReference>
<sequence>MNISANPGAEGVRPLHPRSKWRRAFLAGLLAVAAGAAFFAGGFAFFANHVAKLTTPAELRPADGIVVLTGGQSRIDAAIGLLKDGMGKRLLISGVNPVARIDDLRLATGSDRTLFNCCVDIDRVALNTIGNAEESGKWASANTFGSIIVVTNNYHMPRSLLEMRRILPMADLQPYPVVNTPLRDGAWLAKPDALRVLFTEYAKYVASLARGLVAGQGSGASYDMVHADLGK</sequence>
<name>A0ABY5MKK2_9HYPH</name>
<proteinExistence type="predicted"/>
<evidence type="ECO:0000256" key="1">
    <source>
        <dbReference type="SAM" id="Phobius"/>
    </source>
</evidence>
<dbReference type="CDD" id="cd06259">
    <property type="entry name" value="YdcF-like"/>
    <property type="match status" value="1"/>
</dbReference>
<organism evidence="3 4">
    <name type="scientific">Nitratireductor thuwali</name>
    <dbReference type="NCBI Taxonomy" id="2267699"/>
    <lineage>
        <taxon>Bacteria</taxon>
        <taxon>Pseudomonadati</taxon>
        <taxon>Pseudomonadota</taxon>
        <taxon>Alphaproteobacteria</taxon>
        <taxon>Hyphomicrobiales</taxon>
        <taxon>Phyllobacteriaceae</taxon>
        <taxon>Nitratireductor</taxon>
    </lineage>
</organism>
<gene>
    <name evidence="3" type="ORF">NTH_01648</name>
</gene>
<feature type="domain" description="DUF218" evidence="2">
    <location>
        <begin position="63"/>
        <end position="201"/>
    </location>
</feature>
<dbReference type="InterPro" id="IPR003848">
    <property type="entry name" value="DUF218"/>
</dbReference>
<accession>A0ABY5MKK2</accession>
<dbReference type="RefSeq" id="WP_338529545.1">
    <property type="nucleotide sequence ID" value="NZ_CP030941.1"/>
</dbReference>
<keyword evidence="4" id="KW-1185">Reference proteome</keyword>